<comment type="function">
    <text evidence="6 7">Catalyzes the reversible reaction in which hydroxymethyl group from 5,10-methylenetetrahydrofolate is transferred onto alpha-ketoisovalerate to form ketopantoate.</text>
</comment>
<dbReference type="GO" id="GO:0005737">
    <property type="term" value="C:cytoplasm"/>
    <property type="evidence" value="ECO:0007669"/>
    <property type="project" value="UniProtKB-SubCell"/>
</dbReference>
<proteinExistence type="inferred from homology"/>
<keyword evidence="11" id="KW-0489">Methyltransferase</keyword>
<feature type="active site" description="Proton acceptor" evidence="7 8">
    <location>
        <position position="182"/>
    </location>
</feature>
<accession>A0A0R2P4E0</accession>
<dbReference type="EMBL" id="LIAX01000093">
    <property type="protein sequence ID" value="KRO32817.1"/>
    <property type="molecule type" value="Genomic_DNA"/>
</dbReference>
<evidence type="ECO:0000256" key="3">
    <source>
        <dbReference type="ARBA" id="ARBA00011424"/>
    </source>
</evidence>
<dbReference type="NCBIfam" id="NF001452">
    <property type="entry name" value="PRK00311.1"/>
    <property type="match status" value="1"/>
</dbReference>
<dbReference type="Gene3D" id="3.20.20.60">
    <property type="entry name" value="Phosphoenolpyruvate-binding domains"/>
    <property type="match status" value="1"/>
</dbReference>
<evidence type="ECO:0000256" key="2">
    <source>
        <dbReference type="ARBA" id="ARBA00008676"/>
    </source>
</evidence>
<comment type="cofactor">
    <cofactor evidence="7 10">
        <name>Mg(2+)</name>
        <dbReference type="ChEBI" id="CHEBI:18420"/>
    </cofactor>
    <text evidence="7 10">Binds 1 Mg(2+) ion per subunit.</text>
</comment>
<keyword evidence="4 7" id="KW-0566">Pantothenate biosynthesis</keyword>
<keyword evidence="7" id="KW-0963">Cytoplasm</keyword>
<evidence type="ECO:0000256" key="6">
    <source>
        <dbReference type="ARBA" id="ARBA00056497"/>
    </source>
</evidence>
<dbReference type="HAMAP" id="MF_00156">
    <property type="entry name" value="PanB"/>
    <property type="match status" value="1"/>
</dbReference>
<evidence type="ECO:0000256" key="10">
    <source>
        <dbReference type="PIRSR" id="PIRSR000388-3"/>
    </source>
</evidence>
<dbReference type="InterPro" id="IPR003700">
    <property type="entry name" value="Pantoate_hydroxy_MeTrfase"/>
</dbReference>
<sequence length="264" mass="28022">MARYTVLDLAAWKKSGKPFAMLTAYDSTMASVFDQAGVPILLVGDSAGNNFLGHENTIPVTLDELISLSRAVVKGSDKALVIADLPFGSYEASTQLALESSIRLLKEAGVAGVKLEGGVRVCEQVRALVNSGIPVMGHLGMTPQSVNAFGGFKVQGRDSKADEIIKDALALQEAGAFAIVLELIPAKLAKEITETLSIPTIGIGAGINCDGQVLVWTDLMGLTPKPPRFSRAYLNLRQDMVEAVGRWVLDVESGSFPSAKESFD</sequence>
<dbReference type="NCBIfam" id="TIGR00222">
    <property type="entry name" value="panB"/>
    <property type="match status" value="1"/>
</dbReference>
<evidence type="ECO:0000256" key="4">
    <source>
        <dbReference type="ARBA" id="ARBA00022655"/>
    </source>
</evidence>
<dbReference type="GO" id="GO:0003864">
    <property type="term" value="F:3-methyl-2-oxobutanoate hydroxymethyltransferase activity"/>
    <property type="evidence" value="ECO:0007669"/>
    <property type="project" value="UniProtKB-UniRule"/>
</dbReference>
<feature type="binding site" evidence="7 9">
    <location>
        <position position="84"/>
    </location>
    <ligand>
        <name>3-methyl-2-oxobutanoate</name>
        <dbReference type="ChEBI" id="CHEBI:11851"/>
    </ligand>
</feature>
<feature type="binding site" evidence="7 9">
    <location>
        <position position="114"/>
    </location>
    <ligand>
        <name>3-methyl-2-oxobutanoate</name>
        <dbReference type="ChEBI" id="CHEBI:11851"/>
    </ligand>
</feature>
<dbReference type="GO" id="GO:0032259">
    <property type="term" value="P:methylation"/>
    <property type="evidence" value="ECO:0007669"/>
    <property type="project" value="UniProtKB-KW"/>
</dbReference>
<dbReference type="EC" id="2.1.2.11" evidence="7"/>
<gene>
    <name evidence="7" type="primary">panB</name>
    <name evidence="11" type="ORF">ABR65_01715</name>
</gene>
<organism evidence="11 12">
    <name type="scientific">Actinobacteria bacterium BACL2 MAG-121220-bin52</name>
    <dbReference type="NCBI Taxonomy" id="1655573"/>
    <lineage>
        <taxon>Bacteria</taxon>
        <taxon>Bacillati</taxon>
        <taxon>Actinomycetota</taxon>
        <taxon>Actinomycetes</taxon>
        <taxon>Actinomycetes incertae sedis</taxon>
        <taxon>ac1 cluster</taxon>
    </lineage>
</organism>
<keyword evidence="7 10" id="KW-0460">Magnesium</keyword>
<protein>
    <recommendedName>
        <fullName evidence="7">3-methyl-2-oxobutanoate hydroxymethyltransferase</fullName>
        <ecNumber evidence="7">2.1.2.11</ecNumber>
    </recommendedName>
    <alternativeName>
        <fullName evidence="7">Ketopantoate hydroxymethyltransferase</fullName>
        <shortName evidence="7">KPHMT</shortName>
    </alternativeName>
</protein>
<dbReference type="GO" id="GO:0015940">
    <property type="term" value="P:pantothenate biosynthetic process"/>
    <property type="evidence" value="ECO:0007669"/>
    <property type="project" value="UniProtKB-UniRule"/>
</dbReference>
<comment type="caution">
    <text evidence="11">The sequence shown here is derived from an EMBL/GenBank/DDBJ whole genome shotgun (WGS) entry which is preliminary data.</text>
</comment>
<dbReference type="PANTHER" id="PTHR20881">
    <property type="entry name" value="3-METHYL-2-OXOBUTANOATE HYDROXYMETHYLTRANSFERASE"/>
    <property type="match status" value="1"/>
</dbReference>
<dbReference type="PANTHER" id="PTHR20881:SF0">
    <property type="entry name" value="3-METHYL-2-OXOBUTANOATE HYDROXYMETHYLTRANSFERASE"/>
    <property type="match status" value="1"/>
</dbReference>
<comment type="similarity">
    <text evidence="2 7">Belongs to the PanB family.</text>
</comment>
<feature type="binding site" evidence="7 10">
    <location>
        <position position="84"/>
    </location>
    <ligand>
        <name>Mg(2+)</name>
        <dbReference type="ChEBI" id="CHEBI:18420"/>
    </ligand>
</feature>
<evidence type="ECO:0000256" key="5">
    <source>
        <dbReference type="ARBA" id="ARBA00022679"/>
    </source>
</evidence>
<comment type="catalytic activity">
    <reaction evidence="7">
        <text>(6R)-5,10-methylene-5,6,7,8-tetrahydrofolate + 3-methyl-2-oxobutanoate + H2O = 2-dehydropantoate + (6S)-5,6,7,8-tetrahydrofolate</text>
        <dbReference type="Rhea" id="RHEA:11824"/>
        <dbReference type="ChEBI" id="CHEBI:11561"/>
        <dbReference type="ChEBI" id="CHEBI:11851"/>
        <dbReference type="ChEBI" id="CHEBI:15377"/>
        <dbReference type="ChEBI" id="CHEBI:15636"/>
        <dbReference type="ChEBI" id="CHEBI:57453"/>
        <dbReference type="EC" id="2.1.2.11"/>
    </reaction>
</comment>
<comment type="subcellular location">
    <subcellularLocation>
        <location evidence="7">Cytoplasm</location>
    </subcellularLocation>
</comment>
<dbReference type="InterPro" id="IPR040442">
    <property type="entry name" value="Pyrv_kinase-like_dom_sf"/>
</dbReference>
<dbReference type="GO" id="GO:0000287">
    <property type="term" value="F:magnesium ion binding"/>
    <property type="evidence" value="ECO:0007669"/>
    <property type="project" value="TreeGrafter"/>
</dbReference>
<evidence type="ECO:0000256" key="7">
    <source>
        <dbReference type="HAMAP-Rule" id="MF_00156"/>
    </source>
</evidence>
<keyword evidence="5 7" id="KW-0808">Transferase</keyword>
<dbReference type="CDD" id="cd06557">
    <property type="entry name" value="KPHMT-like"/>
    <property type="match status" value="1"/>
</dbReference>
<feature type="binding site" evidence="7 10">
    <location>
        <position position="45"/>
    </location>
    <ligand>
        <name>Mg(2+)</name>
        <dbReference type="ChEBI" id="CHEBI:18420"/>
    </ligand>
</feature>
<dbReference type="PIRSF" id="PIRSF000388">
    <property type="entry name" value="Pantoate_hydroxy_MeTrfase"/>
    <property type="match status" value="1"/>
</dbReference>
<dbReference type="FunFam" id="3.20.20.60:FF:000003">
    <property type="entry name" value="3-methyl-2-oxobutanoate hydroxymethyltransferase"/>
    <property type="match status" value="1"/>
</dbReference>
<evidence type="ECO:0000256" key="1">
    <source>
        <dbReference type="ARBA" id="ARBA00005033"/>
    </source>
</evidence>
<dbReference type="GO" id="GO:0008168">
    <property type="term" value="F:methyltransferase activity"/>
    <property type="evidence" value="ECO:0007669"/>
    <property type="project" value="UniProtKB-KW"/>
</dbReference>
<evidence type="ECO:0000256" key="8">
    <source>
        <dbReference type="PIRSR" id="PIRSR000388-1"/>
    </source>
</evidence>
<feature type="binding site" evidence="7 9">
    <location>
        <begin position="45"/>
        <end position="46"/>
    </location>
    <ligand>
        <name>3-methyl-2-oxobutanoate</name>
        <dbReference type="ChEBI" id="CHEBI:11851"/>
    </ligand>
</feature>
<comment type="pathway">
    <text evidence="1 7">Cofactor biosynthesis; (R)-pantothenate biosynthesis; (R)-pantoate from 3-methyl-2-oxobutanoate: step 1/2.</text>
</comment>
<keyword evidence="7 10" id="KW-0479">Metal-binding</keyword>
<dbReference type="UniPathway" id="UPA00028">
    <property type="reaction ID" value="UER00003"/>
</dbReference>
<comment type="subunit">
    <text evidence="3 7">Homodecamer; pentamer of dimers.</text>
</comment>
<name>A0A0R2P4E0_9ACTN</name>
<dbReference type="Proteomes" id="UP000054017">
    <property type="component" value="Unassembled WGS sequence"/>
</dbReference>
<evidence type="ECO:0000313" key="11">
    <source>
        <dbReference type="EMBL" id="KRO32817.1"/>
    </source>
</evidence>
<reference evidence="11 12" key="1">
    <citation type="submission" date="2015-10" db="EMBL/GenBank/DDBJ databases">
        <title>Metagenome-Assembled Genomes uncover a global brackish microbiome.</title>
        <authorList>
            <person name="Hugerth L.W."/>
            <person name="Larsson J."/>
            <person name="Alneberg J."/>
            <person name="Lindh M.V."/>
            <person name="Legrand C."/>
            <person name="Pinhassi J."/>
            <person name="Andersson A.F."/>
        </authorList>
    </citation>
    <scope>NUCLEOTIDE SEQUENCE [LARGE SCALE GENOMIC DNA]</scope>
    <source>
        <strain evidence="11">BACL2 MAG-121220-bin52</strain>
    </source>
</reference>
<dbReference type="Pfam" id="PF02548">
    <property type="entry name" value="Pantoate_transf"/>
    <property type="match status" value="1"/>
</dbReference>
<feature type="binding site" evidence="7 10">
    <location>
        <position position="116"/>
    </location>
    <ligand>
        <name>Mg(2+)</name>
        <dbReference type="ChEBI" id="CHEBI:18420"/>
    </ligand>
</feature>
<evidence type="ECO:0000313" key="12">
    <source>
        <dbReference type="Proteomes" id="UP000054017"/>
    </source>
</evidence>
<dbReference type="SUPFAM" id="SSF51621">
    <property type="entry name" value="Phosphoenolpyruvate/pyruvate domain"/>
    <property type="match status" value="1"/>
</dbReference>
<dbReference type="InterPro" id="IPR015813">
    <property type="entry name" value="Pyrv/PenolPyrv_kinase-like_dom"/>
</dbReference>
<dbReference type="AlphaFoldDB" id="A0A0R2P4E0"/>
<evidence type="ECO:0000256" key="9">
    <source>
        <dbReference type="PIRSR" id="PIRSR000388-2"/>
    </source>
</evidence>